<organism evidence="3 4">
    <name type="scientific">Pieris macdunnoughi</name>
    <dbReference type="NCBI Taxonomy" id="345717"/>
    <lineage>
        <taxon>Eukaryota</taxon>
        <taxon>Metazoa</taxon>
        <taxon>Ecdysozoa</taxon>
        <taxon>Arthropoda</taxon>
        <taxon>Hexapoda</taxon>
        <taxon>Insecta</taxon>
        <taxon>Pterygota</taxon>
        <taxon>Neoptera</taxon>
        <taxon>Endopterygota</taxon>
        <taxon>Lepidoptera</taxon>
        <taxon>Glossata</taxon>
        <taxon>Ditrysia</taxon>
        <taxon>Papilionoidea</taxon>
        <taxon>Pieridae</taxon>
        <taxon>Pierinae</taxon>
        <taxon>Pieris</taxon>
    </lineage>
</organism>
<feature type="compositionally biased region" description="Polar residues" evidence="1">
    <location>
        <begin position="243"/>
        <end position="258"/>
    </location>
</feature>
<evidence type="ECO:0000256" key="2">
    <source>
        <dbReference type="SAM" id="SignalP"/>
    </source>
</evidence>
<name>A0A821SFQ1_9NEOP</name>
<feature type="compositionally biased region" description="Polar residues" evidence="1">
    <location>
        <begin position="176"/>
        <end position="192"/>
    </location>
</feature>
<protein>
    <recommendedName>
        <fullName evidence="5">GATA zinc finger domain-containing protein 14-like</fullName>
    </recommendedName>
</protein>
<feature type="compositionally biased region" description="Low complexity" evidence="1">
    <location>
        <begin position="113"/>
        <end position="175"/>
    </location>
</feature>
<feature type="compositionally biased region" description="Basic and acidic residues" evidence="1">
    <location>
        <begin position="296"/>
        <end position="310"/>
    </location>
</feature>
<reference evidence="3" key="1">
    <citation type="submission" date="2021-02" db="EMBL/GenBank/DDBJ databases">
        <authorList>
            <person name="Steward A R."/>
        </authorList>
    </citation>
    <scope>NUCLEOTIDE SEQUENCE</scope>
</reference>
<keyword evidence="2" id="KW-0732">Signal</keyword>
<evidence type="ECO:0000256" key="1">
    <source>
        <dbReference type="SAM" id="MobiDB-lite"/>
    </source>
</evidence>
<sequence>MIKYKVFFFLQLCLPHDLAGSVLGGLSHGINLNIEGHIGAHQQRRPDPGFHQKPHQNGYNPGPPGSQNVDKVIVIIKEEDNRRPDRPNRPPFNGYRPNNQRPNYDNSYGQGHYNNGQSNYDNSNGQGNYNNGQSNYDNSNGQGNYNNGQSNYDNSNGQGNYNNGQSNSDNSYGQGHYNNGQSNSDTSNGQGHYNNGQSNYGNPNNQGNNNQGHYGRPNGNNYNQNNYERPNNIPNNNFGNQNHYGTSNTPEKVTTKQPYDQPVETTTKKLDNDEPFFVPLSPDEYNYGGQKINITEPKRETNKDKQKQIEDGVGNLDIRFKDD</sequence>
<feature type="compositionally biased region" description="Basic and acidic residues" evidence="1">
    <location>
        <begin position="76"/>
        <end position="88"/>
    </location>
</feature>
<gene>
    <name evidence="3" type="ORF">PMACD_LOCUS7341</name>
</gene>
<evidence type="ECO:0008006" key="5">
    <source>
        <dbReference type="Google" id="ProtNLM"/>
    </source>
</evidence>
<proteinExistence type="predicted"/>
<keyword evidence="4" id="KW-1185">Reference proteome</keyword>
<evidence type="ECO:0000313" key="3">
    <source>
        <dbReference type="EMBL" id="CAF4854320.1"/>
    </source>
</evidence>
<dbReference type="OrthoDB" id="7462897at2759"/>
<dbReference type="Proteomes" id="UP000663880">
    <property type="component" value="Unassembled WGS sequence"/>
</dbReference>
<feature type="compositionally biased region" description="Polar residues" evidence="1">
    <location>
        <begin position="55"/>
        <end position="69"/>
    </location>
</feature>
<feature type="signal peptide" evidence="2">
    <location>
        <begin position="1"/>
        <end position="24"/>
    </location>
</feature>
<feature type="region of interest" description="Disordered" evidence="1">
    <location>
        <begin position="295"/>
        <end position="323"/>
    </location>
</feature>
<dbReference type="AlphaFoldDB" id="A0A821SFQ1"/>
<feature type="compositionally biased region" description="Low complexity" evidence="1">
    <location>
        <begin position="193"/>
        <end position="242"/>
    </location>
</feature>
<evidence type="ECO:0000313" key="4">
    <source>
        <dbReference type="Proteomes" id="UP000663880"/>
    </source>
</evidence>
<feature type="compositionally biased region" description="Polar residues" evidence="1">
    <location>
        <begin position="96"/>
        <end position="109"/>
    </location>
</feature>
<dbReference type="EMBL" id="CAJOBZ010000017">
    <property type="protein sequence ID" value="CAF4854320.1"/>
    <property type="molecule type" value="Genomic_DNA"/>
</dbReference>
<accession>A0A821SFQ1</accession>
<feature type="chain" id="PRO_5032414173" description="GATA zinc finger domain-containing protein 14-like" evidence="2">
    <location>
        <begin position="25"/>
        <end position="323"/>
    </location>
</feature>
<comment type="caution">
    <text evidence="3">The sequence shown here is derived from an EMBL/GenBank/DDBJ whole genome shotgun (WGS) entry which is preliminary data.</text>
</comment>
<feature type="region of interest" description="Disordered" evidence="1">
    <location>
        <begin position="40"/>
        <end position="273"/>
    </location>
</feature>